<dbReference type="AlphaFoldDB" id="A0A8J2J2K8"/>
<sequence length="175" mass="20652">MFSAKILYRFFIVVLFLSMAIYFWMTTRTQIQCMSFPQSVNKSDELDQEHGNQRHFQCTPISQSVQESDPIQQERFWFDLVAKKNTTILGQLPSHVLRSHTCFWLTKIHIFGEESSERKVESLSEILQLQMEKVLDDVDCSNRLTLNCGNEINCGFGWCSIFRIQDFVLRKFLRH</sequence>
<gene>
    <name evidence="2" type="ORF">AFUS01_LOCUS3189</name>
</gene>
<reference evidence="2" key="1">
    <citation type="submission" date="2021-06" db="EMBL/GenBank/DDBJ databases">
        <authorList>
            <person name="Hodson N. C."/>
            <person name="Mongue J. A."/>
            <person name="Jaron S. K."/>
        </authorList>
    </citation>
    <scope>NUCLEOTIDE SEQUENCE</scope>
</reference>
<accession>A0A8J2J2K8</accession>
<keyword evidence="1" id="KW-0472">Membrane</keyword>
<proteinExistence type="predicted"/>
<comment type="caution">
    <text evidence="2">The sequence shown here is derived from an EMBL/GenBank/DDBJ whole genome shotgun (WGS) entry which is preliminary data.</text>
</comment>
<keyword evidence="1" id="KW-1133">Transmembrane helix</keyword>
<name>A0A8J2J2K8_9HEXA</name>
<evidence type="ECO:0000256" key="1">
    <source>
        <dbReference type="SAM" id="Phobius"/>
    </source>
</evidence>
<keyword evidence="3" id="KW-1185">Reference proteome</keyword>
<dbReference type="EMBL" id="CAJVCH010019026">
    <property type="protein sequence ID" value="CAG7686971.1"/>
    <property type="molecule type" value="Genomic_DNA"/>
</dbReference>
<protein>
    <submittedName>
        <fullName evidence="2">Uncharacterized protein</fullName>
    </submittedName>
</protein>
<evidence type="ECO:0000313" key="2">
    <source>
        <dbReference type="EMBL" id="CAG7686971.1"/>
    </source>
</evidence>
<keyword evidence="1" id="KW-0812">Transmembrane</keyword>
<feature type="transmembrane region" description="Helical" evidence="1">
    <location>
        <begin position="6"/>
        <end position="25"/>
    </location>
</feature>
<dbReference type="Proteomes" id="UP000708208">
    <property type="component" value="Unassembled WGS sequence"/>
</dbReference>
<organism evidence="2 3">
    <name type="scientific">Allacma fusca</name>
    <dbReference type="NCBI Taxonomy" id="39272"/>
    <lineage>
        <taxon>Eukaryota</taxon>
        <taxon>Metazoa</taxon>
        <taxon>Ecdysozoa</taxon>
        <taxon>Arthropoda</taxon>
        <taxon>Hexapoda</taxon>
        <taxon>Collembola</taxon>
        <taxon>Symphypleona</taxon>
        <taxon>Sminthuridae</taxon>
        <taxon>Allacma</taxon>
    </lineage>
</organism>
<evidence type="ECO:0000313" key="3">
    <source>
        <dbReference type="Proteomes" id="UP000708208"/>
    </source>
</evidence>